<dbReference type="EMBL" id="JR037808">
    <property type="protein sequence ID" value="AEY57982.1"/>
    <property type="molecule type" value="mRNA"/>
</dbReference>
<evidence type="ECO:0000313" key="9">
    <source>
        <dbReference type="EMBL" id="AEY57982.1"/>
    </source>
</evidence>
<feature type="compositionally biased region" description="Basic and acidic residues" evidence="7">
    <location>
        <begin position="801"/>
        <end position="820"/>
    </location>
</feature>
<comment type="subcellular location">
    <subcellularLocation>
        <location evidence="1 6">Cytoplasm</location>
        <location evidence="1 6">Cytoskeleton</location>
    </subcellularLocation>
</comment>
<feature type="compositionally biased region" description="Basic and acidic residues" evidence="7">
    <location>
        <begin position="504"/>
        <end position="527"/>
    </location>
</feature>
<feature type="compositionally biased region" description="Basic and acidic residues" evidence="7">
    <location>
        <begin position="285"/>
        <end position="299"/>
    </location>
</feature>
<proteinExistence type="evidence at transcript level"/>
<evidence type="ECO:0000256" key="6">
    <source>
        <dbReference type="RuleBase" id="RU000686"/>
    </source>
</evidence>
<feature type="compositionally biased region" description="Basic and acidic residues" evidence="7">
    <location>
        <begin position="218"/>
        <end position="230"/>
    </location>
</feature>
<dbReference type="GO" id="GO:0043005">
    <property type="term" value="C:neuron projection"/>
    <property type="evidence" value="ECO:0007669"/>
    <property type="project" value="TreeGrafter"/>
</dbReference>
<feature type="compositionally biased region" description="Basic and acidic residues" evidence="7">
    <location>
        <begin position="418"/>
        <end position="431"/>
    </location>
</feature>
<feature type="compositionally biased region" description="Basic and acidic residues" evidence="7">
    <location>
        <begin position="382"/>
        <end position="408"/>
    </location>
</feature>
<dbReference type="GO" id="GO:0008017">
    <property type="term" value="F:microtubule binding"/>
    <property type="evidence" value="ECO:0007669"/>
    <property type="project" value="InterPro"/>
</dbReference>
<evidence type="ECO:0000256" key="2">
    <source>
        <dbReference type="ARBA" id="ARBA00022490"/>
    </source>
</evidence>
<keyword evidence="4" id="KW-0677">Repeat</keyword>
<feature type="compositionally biased region" description="Basic and acidic residues" evidence="7">
    <location>
        <begin position="85"/>
        <end position="144"/>
    </location>
</feature>
<dbReference type="PANTHER" id="PTHR11501">
    <property type="entry name" value="MICROTUBULE-ASSOCIATED PROTEIN"/>
    <property type="match status" value="1"/>
</dbReference>
<feature type="compositionally biased region" description="Polar residues" evidence="7">
    <location>
        <begin position="274"/>
        <end position="284"/>
    </location>
</feature>
<feature type="compositionally biased region" description="Basic and acidic residues" evidence="7">
    <location>
        <begin position="731"/>
        <end position="758"/>
    </location>
</feature>
<feature type="compositionally biased region" description="Low complexity" evidence="7">
    <location>
        <begin position="475"/>
        <end position="503"/>
    </location>
</feature>
<evidence type="ECO:0000256" key="5">
    <source>
        <dbReference type="ARBA" id="ARBA00023212"/>
    </source>
</evidence>
<dbReference type="Pfam" id="PF00418">
    <property type="entry name" value="Tubulin-binding"/>
    <property type="match status" value="4"/>
</dbReference>
<dbReference type="PROSITE" id="PS00229">
    <property type="entry name" value="TAU_MAP_1"/>
    <property type="match status" value="2"/>
</dbReference>
<evidence type="ECO:0000313" key="8">
    <source>
        <dbReference type="EMBL" id="AEY57980.1"/>
    </source>
</evidence>
<feature type="compositionally biased region" description="Basic and acidic residues" evidence="7">
    <location>
        <begin position="309"/>
        <end position="375"/>
    </location>
</feature>
<feature type="compositionally biased region" description="Polar residues" evidence="7">
    <location>
        <begin position="558"/>
        <end position="584"/>
    </location>
</feature>
<keyword evidence="6" id="KW-0493">Microtubule</keyword>
<evidence type="ECO:0000256" key="7">
    <source>
        <dbReference type="SAM" id="MobiDB-lite"/>
    </source>
</evidence>
<feature type="compositionally biased region" description="Polar residues" evidence="7">
    <location>
        <begin position="207"/>
        <end position="217"/>
    </location>
</feature>
<dbReference type="AlphaFoldDB" id="V9IA53"/>
<feature type="region of interest" description="Disordered" evidence="7">
    <location>
        <begin position="721"/>
        <end position="862"/>
    </location>
</feature>
<feature type="compositionally biased region" description="Polar residues" evidence="7">
    <location>
        <begin position="851"/>
        <end position="862"/>
    </location>
</feature>
<organism evidence="8">
    <name type="scientific">Apis cerana</name>
    <name type="common">Indian honeybee</name>
    <dbReference type="NCBI Taxonomy" id="7461"/>
    <lineage>
        <taxon>Eukaryota</taxon>
        <taxon>Metazoa</taxon>
        <taxon>Ecdysozoa</taxon>
        <taxon>Arthropoda</taxon>
        <taxon>Hexapoda</taxon>
        <taxon>Insecta</taxon>
        <taxon>Pterygota</taxon>
        <taxon>Neoptera</taxon>
        <taxon>Endopterygota</taxon>
        <taxon>Hymenoptera</taxon>
        <taxon>Apocrita</taxon>
        <taxon>Aculeata</taxon>
        <taxon>Apoidea</taxon>
        <taxon>Anthophila</taxon>
        <taxon>Apidae</taxon>
        <taxon>Apis</taxon>
    </lineage>
</organism>
<reference evidence="8" key="1">
    <citation type="submission" date="2011-11" db="EMBL/GenBank/DDBJ databases">
        <title>Decoding the brain transcriptome of the Eastern honeybee (Apis cerana) based on pyrosequencing.</title>
        <authorList>
            <person name="Sun L."/>
            <person name="Zheng H."/>
            <person name="Wang Y."/>
            <person name="Xie X."/>
            <person name="Zhu Y."/>
            <person name="Gu W."/>
            <person name="Wang S."/>
        </authorList>
    </citation>
    <scope>NUCLEOTIDE SEQUENCE</scope>
    <source>
        <tissue evidence="8">Brain</tissue>
    </source>
</reference>
<dbReference type="PANTHER" id="PTHR11501:SF18">
    <property type="entry name" value="MICROTUBULE-ASSOCIATED PROTEIN"/>
    <property type="match status" value="1"/>
</dbReference>
<feature type="compositionally biased region" description="Polar residues" evidence="7">
    <location>
        <begin position="766"/>
        <end position="787"/>
    </location>
</feature>
<dbReference type="GO" id="GO:0031175">
    <property type="term" value="P:neuron projection development"/>
    <property type="evidence" value="ECO:0007669"/>
    <property type="project" value="TreeGrafter"/>
</dbReference>
<feature type="compositionally biased region" description="Basic and acidic residues" evidence="7">
    <location>
        <begin position="17"/>
        <end position="28"/>
    </location>
</feature>
<keyword evidence="5 6" id="KW-0206">Cytoskeleton</keyword>
<keyword evidence="2 6" id="KW-0963">Cytoplasm</keyword>
<evidence type="ECO:0000256" key="3">
    <source>
        <dbReference type="ARBA" id="ARBA00022553"/>
    </source>
</evidence>
<feature type="compositionally biased region" description="Polar residues" evidence="7">
    <location>
        <begin position="822"/>
        <end position="837"/>
    </location>
</feature>
<evidence type="ECO:0000256" key="1">
    <source>
        <dbReference type="ARBA" id="ARBA00004245"/>
    </source>
</evidence>
<feature type="compositionally biased region" description="Basic and acidic residues" evidence="7">
    <location>
        <begin position="156"/>
        <end position="168"/>
    </location>
</feature>
<dbReference type="InterPro" id="IPR027324">
    <property type="entry name" value="MAP2/MAP4/Tau"/>
</dbReference>
<name>V9IA53_APICE</name>
<feature type="compositionally biased region" description="Basic and acidic residues" evidence="7">
    <location>
        <begin position="55"/>
        <end position="65"/>
    </location>
</feature>
<sequence length="862" mass="93483">MADVDSSKKLQQFEAVVSKEKSELRGNENDDDDDVVMDDGRRSPRANGDLIEPVKLLKSDVKRPEAATVNGKMADKPDVVGLGETRVKDSNVAEGDNRLSAKLDEETRKGRSLGKEGVDDQMDEPERKLLKDQNEKENSNKENDSSIDSSPAFEGVKVEKESLKKEGGTKVTVQADMHSSSVPLIKDQSEKENSNRKDDEKTATRIDANSSIPSVEKNSNEEIKDAKQADTRSIPASDKVSASTEKSAGEEKRLEQSLHATSPEKPTKPEEDNSQQTRALTSKSSPDRSPMKEELKTPDKSSNIPLEASRNEREDAKESTKVQSGEEVKTPRSEETKEDRKERSEEEKVDSKPEMKSEDASKGRDEDEEESKVSEDAWMETSRGKEEEPEAKEAALDPDHSPKEKESSDPSPNLALKNADELEESLKEKSRPASGKEASETKLLVLSEDREKVESAESSPPMSPEEGTKGFDNGQQRSLSIKSSPSQSLQSPASPKSPRSPKSPIDDKKVTEGKVKTEEEKDEDKTTGTETKSLSKSATLKRAPASGKQDKKSRKKPSTTPEVENGSVTNESVQSNAEPTTNGVGDSPTKKSPSKTKEADKRSTAGSPVKSPSKSVKSLPRTPDTPSSTTALEKKKLPMNKIQVGSAPSPNLKTVRSKIGSLENASYKPGGGKVKIENRKLDFSKAQPKIAAKNEKYTPSGGDKKIAQIKLQWNAKPKVGSLENATYKPGGGDKKIETVKLDFKDKAKPKVGSKENAKHIPGGGSIKSSATPPKTPQDTNNDIQTQKIDIKAESKVGSLDNVKHKPGGGDKKIFNDKEYLRQTGTNPESLCGSGSQSPVPPGTVAAGKNGLPTSDENLNQEC</sequence>
<gene>
    <name evidence="8" type="ORF">ACCB00502.1</name>
    <name evidence="9" type="ORF">ACCB00502.3</name>
</gene>
<feature type="region of interest" description="Disordered" evidence="7">
    <location>
        <begin position="1"/>
        <end position="680"/>
    </location>
</feature>
<keyword evidence="3" id="KW-0597">Phosphoprotein</keyword>
<dbReference type="GO" id="GO:0000226">
    <property type="term" value="P:microtubule cytoskeleton organization"/>
    <property type="evidence" value="ECO:0007669"/>
    <property type="project" value="TreeGrafter"/>
</dbReference>
<protein>
    <recommendedName>
        <fullName evidence="6">Microtubule-associated protein</fullName>
    </recommendedName>
</protein>
<dbReference type="InterPro" id="IPR001084">
    <property type="entry name" value="MAP_tubulin-bd_rpt"/>
</dbReference>
<dbReference type="EMBL" id="JR037806">
    <property type="protein sequence ID" value="AEY57980.1"/>
    <property type="molecule type" value="mRNA"/>
</dbReference>
<feature type="compositionally biased region" description="Low complexity" evidence="7">
    <location>
        <begin position="607"/>
        <end position="618"/>
    </location>
</feature>
<evidence type="ECO:0000256" key="4">
    <source>
        <dbReference type="ARBA" id="ARBA00022737"/>
    </source>
</evidence>
<dbReference type="GO" id="GO:0005874">
    <property type="term" value="C:microtubule"/>
    <property type="evidence" value="ECO:0007669"/>
    <property type="project" value="UniProtKB-KW"/>
</dbReference>
<feature type="compositionally biased region" description="Basic and acidic residues" evidence="7">
    <location>
        <begin position="247"/>
        <end position="256"/>
    </location>
</feature>
<accession>V9IA53</accession>
<feature type="compositionally biased region" description="Basic and acidic residues" evidence="7">
    <location>
        <begin position="187"/>
        <end position="204"/>
    </location>
</feature>
<dbReference type="PROSITE" id="PS51491">
    <property type="entry name" value="TAU_MAP_2"/>
    <property type="match status" value="3"/>
</dbReference>